<gene>
    <name evidence="2" type="ORF">NIES37_42800</name>
</gene>
<dbReference type="InterPro" id="IPR027417">
    <property type="entry name" value="P-loop_NTPase"/>
</dbReference>
<dbReference type="PANTHER" id="PTHR36766:SF30">
    <property type="entry name" value="TIR-NBS TYPE DISEASE RESISTANCE PROTEIN-RELATED"/>
    <property type="match status" value="1"/>
</dbReference>
<reference evidence="2 3" key="1">
    <citation type="submission" date="2017-06" db="EMBL/GenBank/DDBJ databases">
        <title>Genome sequencing of cyanobaciteial culture collection at National Institute for Environmental Studies (NIES).</title>
        <authorList>
            <person name="Hirose Y."/>
            <person name="Shimura Y."/>
            <person name="Fujisawa T."/>
            <person name="Nakamura Y."/>
            <person name="Kawachi M."/>
        </authorList>
    </citation>
    <scope>NUCLEOTIDE SEQUENCE [LARGE SCALE GENOMIC DNA]</scope>
    <source>
        <strain evidence="2 3">NIES-37</strain>
    </source>
</reference>
<evidence type="ECO:0000259" key="1">
    <source>
        <dbReference type="Pfam" id="PF00931"/>
    </source>
</evidence>
<dbReference type="InterPro" id="IPR002182">
    <property type="entry name" value="NB-ARC"/>
</dbReference>
<dbReference type="GO" id="GO:0043531">
    <property type="term" value="F:ADP binding"/>
    <property type="evidence" value="ECO:0007669"/>
    <property type="project" value="InterPro"/>
</dbReference>
<dbReference type="AlphaFoldDB" id="A0A1Z4N3N2"/>
<feature type="domain" description="NB-ARC" evidence="1">
    <location>
        <begin position="102"/>
        <end position="202"/>
    </location>
</feature>
<keyword evidence="3" id="KW-1185">Reference proteome</keyword>
<dbReference type="PRINTS" id="PR00364">
    <property type="entry name" value="DISEASERSIST"/>
</dbReference>
<name>A0A1Z4N3N2_9CYAN</name>
<evidence type="ECO:0000313" key="2">
    <source>
        <dbReference type="EMBL" id="BAZ00291.1"/>
    </source>
</evidence>
<organism evidence="2 3">
    <name type="scientific">Tolypothrix tenuis PCC 7101</name>
    <dbReference type="NCBI Taxonomy" id="231146"/>
    <lineage>
        <taxon>Bacteria</taxon>
        <taxon>Bacillati</taxon>
        <taxon>Cyanobacteriota</taxon>
        <taxon>Cyanophyceae</taxon>
        <taxon>Nostocales</taxon>
        <taxon>Tolypothrichaceae</taxon>
        <taxon>Tolypothrix</taxon>
    </lineage>
</organism>
<dbReference type="KEGG" id="ttq:NIES37_42800"/>
<dbReference type="Gene3D" id="3.40.50.300">
    <property type="entry name" value="P-loop containing nucleotide triphosphate hydrolases"/>
    <property type="match status" value="1"/>
</dbReference>
<proteinExistence type="predicted"/>
<dbReference type="EMBL" id="AP018248">
    <property type="protein sequence ID" value="BAZ00291.1"/>
    <property type="molecule type" value="Genomic_DNA"/>
</dbReference>
<dbReference type="Proteomes" id="UP000218785">
    <property type="component" value="Chromosome"/>
</dbReference>
<accession>A0A1Z4N3N2</accession>
<protein>
    <submittedName>
        <fullName evidence="2">WD-repeat protein</fullName>
    </submittedName>
</protein>
<sequence length="423" mass="49330">MGLKASEEGKRKIWKALADKGLQRTSKETLNRIESELYYISDKTWKRFVYAERPIRDKTFKDCCEFLGLNSEEIVDSSQPSQPSKYDWDSAPSAEIYFYGRDEDMKKLEKWVLDEHYRWIILYGFGGIGKTQLAVKLAEQVEKQNKFDKLIWQQISYSTPKDQLVSELLDRLLPNSEQIISNVEKKFLEELKRQKILIILNEHELFEKEEQANDNRDSYKHYCNFLRQLSWERHQSCIILTTREKPNNLDAVTSFVKAHELKGLDVNAGCQLLSDGIGYPKNLTSDEQARKELVHRYDGNPLALKLVAGLIREHYSNERKFVDIHNKSLVVPEEIETILASVTKDLNTFQKKILCYLAKVSDPISRDELDSNLPNGMHGSELPRVLETLKQRSLILLVQVSESNEYFYTLQPMVRKFVLRQLT</sequence>
<dbReference type="Pfam" id="PF00931">
    <property type="entry name" value="NB-ARC"/>
    <property type="match status" value="1"/>
</dbReference>
<dbReference type="PANTHER" id="PTHR36766">
    <property type="entry name" value="PLANT BROAD-SPECTRUM MILDEW RESISTANCE PROTEIN RPW8"/>
    <property type="match status" value="1"/>
</dbReference>
<dbReference type="SUPFAM" id="SSF52540">
    <property type="entry name" value="P-loop containing nucleoside triphosphate hydrolases"/>
    <property type="match status" value="1"/>
</dbReference>
<evidence type="ECO:0000313" key="3">
    <source>
        <dbReference type="Proteomes" id="UP000218785"/>
    </source>
</evidence>
<dbReference type="RefSeq" id="WP_096579057.1">
    <property type="nucleotide sequence ID" value="NZ_CAWNJS010000001.1"/>
</dbReference>